<evidence type="ECO:0000259" key="2">
    <source>
        <dbReference type="Pfam" id="PF20684"/>
    </source>
</evidence>
<feature type="transmembrane region" description="Helical" evidence="1">
    <location>
        <begin position="12"/>
        <end position="34"/>
    </location>
</feature>
<accession>A0A6G1G337</accession>
<keyword evidence="1" id="KW-0812">Transmembrane</keyword>
<gene>
    <name evidence="3 5" type="ORF">P152DRAFT_458804</name>
</gene>
<name>A0A6G1G337_9PEZI</name>
<evidence type="ECO:0000313" key="3">
    <source>
        <dbReference type="EMBL" id="KAF1812428.1"/>
    </source>
</evidence>
<dbReference type="Proteomes" id="UP000504638">
    <property type="component" value="Unplaced"/>
</dbReference>
<dbReference type="RefSeq" id="XP_033534059.1">
    <property type="nucleotide sequence ID" value="XM_033679552.1"/>
</dbReference>
<reference evidence="3 5" key="1">
    <citation type="submission" date="2020-01" db="EMBL/GenBank/DDBJ databases">
        <authorList>
            <consortium name="DOE Joint Genome Institute"/>
            <person name="Haridas S."/>
            <person name="Albert R."/>
            <person name="Binder M."/>
            <person name="Bloem J."/>
            <person name="Labutti K."/>
            <person name="Salamov A."/>
            <person name="Andreopoulos B."/>
            <person name="Baker S.E."/>
            <person name="Barry K."/>
            <person name="Bills G."/>
            <person name="Bluhm B.H."/>
            <person name="Cannon C."/>
            <person name="Castanera R."/>
            <person name="Culley D.E."/>
            <person name="Daum C."/>
            <person name="Ezra D."/>
            <person name="Gonzalez J.B."/>
            <person name="Henrissat B."/>
            <person name="Kuo A."/>
            <person name="Liang C."/>
            <person name="Lipzen A."/>
            <person name="Lutzoni F."/>
            <person name="Magnuson J."/>
            <person name="Mondo S."/>
            <person name="Nolan M."/>
            <person name="Ohm R."/>
            <person name="Pangilinan J."/>
            <person name="Park H.-J."/>
            <person name="Ramirez L."/>
            <person name="Alfaro M."/>
            <person name="Sun H."/>
            <person name="Tritt A."/>
            <person name="Yoshinaga Y."/>
            <person name="Zwiers L.-H."/>
            <person name="Turgeon B.G."/>
            <person name="Goodwin S.B."/>
            <person name="Spatafora J.W."/>
            <person name="Crous P.W."/>
            <person name="Grigoriev I.V."/>
        </authorList>
    </citation>
    <scope>NUCLEOTIDE SEQUENCE</scope>
    <source>
        <strain evidence="3 5">CBS 781.70</strain>
    </source>
</reference>
<evidence type="ECO:0000313" key="5">
    <source>
        <dbReference type="RefSeq" id="XP_033534059.1"/>
    </source>
</evidence>
<keyword evidence="1" id="KW-1133">Transmembrane helix</keyword>
<sequence>MDPTWDSVYLLVWGFVEVYLGIVAACVPCLKAFFERALRRVGITVNDSSRASETHPSQWTAMRRSAYNMKSEIPRSKGTWPGHTSDCYPGTYDNSEYELIESGRVVLKQTDSEIRSAFVKS</sequence>
<proteinExistence type="predicted"/>
<dbReference type="GeneID" id="54420122"/>
<evidence type="ECO:0000313" key="4">
    <source>
        <dbReference type="Proteomes" id="UP000504638"/>
    </source>
</evidence>
<keyword evidence="1" id="KW-0472">Membrane</keyword>
<dbReference type="EMBL" id="ML975158">
    <property type="protein sequence ID" value="KAF1812428.1"/>
    <property type="molecule type" value="Genomic_DNA"/>
</dbReference>
<reference evidence="5" key="2">
    <citation type="submission" date="2020-04" db="EMBL/GenBank/DDBJ databases">
        <authorList>
            <consortium name="NCBI Genome Project"/>
        </authorList>
    </citation>
    <scope>NUCLEOTIDE SEQUENCE</scope>
    <source>
        <strain evidence="5">CBS 781.70</strain>
    </source>
</reference>
<organism evidence="3">
    <name type="scientific">Eremomyces bilateralis CBS 781.70</name>
    <dbReference type="NCBI Taxonomy" id="1392243"/>
    <lineage>
        <taxon>Eukaryota</taxon>
        <taxon>Fungi</taxon>
        <taxon>Dikarya</taxon>
        <taxon>Ascomycota</taxon>
        <taxon>Pezizomycotina</taxon>
        <taxon>Dothideomycetes</taxon>
        <taxon>Dothideomycetes incertae sedis</taxon>
        <taxon>Eremomycetales</taxon>
        <taxon>Eremomycetaceae</taxon>
        <taxon>Eremomyces</taxon>
    </lineage>
</organism>
<protein>
    <recommendedName>
        <fullName evidence="2">Rhodopsin domain-containing protein</fullName>
    </recommendedName>
</protein>
<dbReference type="OrthoDB" id="5273647at2759"/>
<reference evidence="5" key="3">
    <citation type="submission" date="2025-04" db="UniProtKB">
        <authorList>
            <consortium name="RefSeq"/>
        </authorList>
    </citation>
    <scope>IDENTIFICATION</scope>
    <source>
        <strain evidence="5">CBS 781.70</strain>
    </source>
</reference>
<evidence type="ECO:0000256" key="1">
    <source>
        <dbReference type="SAM" id="Phobius"/>
    </source>
</evidence>
<dbReference type="InterPro" id="IPR049326">
    <property type="entry name" value="Rhodopsin_dom_fungi"/>
</dbReference>
<keyword evidence="4" id="KW-1185">Reference proteome</keyword>
<dbReference type="Pfam" id="PF20684">
    <property type="entry name" value="Fung_rhodopsin"/>
    <property type="match status" value="1"/>
</dbReference>
<dbReference type="AlphaFoldDB" id="A0A6G1G337"/>
<feature type="domain" description="Rhodopsin" evidence="2">
    <location>
        <begin position="2"/>
        <end position="35"/>
    </location>
</feature>